<dbReference type="STRING" id="93684.SAMN05421853_10836"/>
<dbReference type="RefSeq" id="WP_093012917.1">
    <property type="nucleotide sequence ID" value="NZ_FOXV01000008.1"/>
</dbReference>
<name>A0A1I5Z6J1_9RHOB</name>
<dbReference type="AlphaFoldDB" id="A0A1I5Z6J1"/>
<keyword evidence="2" id="KW-1185">Reference proteome</keyword>
<reference evidence="2" key="1">
    <citation type="submission" date="2016-10" db="EMBL/GenBank/DDBJ databases">
        <authorList>
            <person name="Varghese N."/>
            <person name="Submissions S."/>
        </authorList>
    </citation>
    <scope>NUCLEOTIDE SEQUENCE [LARGE SCALE GENOMIC DNA]</scope>
    <source>
        <strain evidence="2">JCM 10271</strain>
    </source>
</reference>
<accession>A0A1I5Z6J1</accession>
<evidence type="ECO:0000313" key="2">
    <source>
        <dbReference type="Proteomes" id="UP000243106"/>
    </source>
</evidence>
<evidence type="ECO:0000313" key="1">
    <source>
        <dbReference type="EMBL" id="SFQ52074.1"/>
    </source>
</evidence>
<proteinExistence type="predicted"/>
<dbReference type="Proteomes" id="UP000243106">
    <property type="component" value="Unassembled WGS sequence"/>
</dbReference>
<organism evidence="1 2">
    <name type="scientific">Roseivivax halotolerans</name>
    <dbReference type="NCBI Taxonomy" id="93684"/>
    <lineage>
        <taxon>Bacteria</taxon>
        <taxon>Pseudomonadati</taxon>
        <taxon>Pseudomonadota</taxon>
        <taxon>Alphaproteobacteria</taxon>
        <taxon>Rhodobacterales</taxon>
        <taxon>Roseobacteraceae</taxon>
        <taxon>Roseivivax</taxon>
    </lineage>
</organism>
<sequence>MAQDSSWNIELTGLDYAEWRRNLETIGESVGFFEPLGSKHHALFHEDGDTLLVSFESFPGIGALSDDARPLGLEIAEANGWSLLSLVSRNDTWFRDGEVFGFFDQLTDDGFFDDFERVVFYGAGPCGYAAAAYSVSAPGAIVVALQPQATLDPRITEWDDRFTEQRRMQFTDRYGYAPDMIDGAEQGYIIYDSREPLDAMHAALFHRRNVTRFRVPFLGTALQAALLEMGILTQIVTEAAEGRLTTQSFAKAMRARREYGPYLRKLLARLEHEERLELVRILCTFVTDRKTAPRFRRRLRALRKIEDGMSDDTDAEAMDGDEAETAR</sequence>
<gene>
    <name evidence="1" type="ORF">SAMN05421853_10836</name>
</gene>
<protein>
    <recommendedName>
        <fullName evidence="3">Phosphoadenosine phosphosulfate reductase</fullName>
    </recommendedName>
</protein>
<evidence type="ECO:0008006" key="3">
    <source>
        <dbReference type="Google" id="ProtNLM"/>
    </source>
</evidence>
<dbReference type="EMBL" id="FOXV01000008">
    <property type="protein sequence ID" value="SFQ52074.1"/>
    <property type="molecule type" value="Genomic_DNA"/>
</dbReference>